<reference evidence="3" key="1">
    <citation type="submission" date="2020-03" db="EMBL/GenBank/DDBJ databases">
        <title>Genome of Pelagibius litoralis DSM 21314T.</title>
        <authorList>
            <person name="Wang G."/>
        </authorList>
    </citation>
    <scope>NUCLEOTIDE SEQUENCE</scope>
    <source>
        <strain evidence="3">DSM 21314</strain>
    </source>
</reference>
<dbReference type="RefSeq" id="WP_167221787.1">
    <property type="nucleotide sequence ID" value="NZ_JAAQPH010000003.1"/>
</dbReference>
<feature type="domain" description="Thiaminase-2/PQQC" evidence="2">
    <location>
        <begin position="9"/>
        <end position="215"/>
    </location>
</feature>
<keyword evidence="1" id="KW-0784">Thiamine biosynthesis</keyword>
<comment type="catalytic activity">
    <reaction evidence="1">
        <text>4-amino-5-aminomethyl-2-methylpyrimidine + H2O = 4-amino-5-hydroxymethyl-2-methylpyrimidine + NH4(+)</text>
        <dbReference type="Rhea" id="RHEA:31799"/>
        <dbReference type="ChEBI" id="CHEBI:15377"/>
        <dbReference type="ChEBI" id="CHEBI:16892"/>
        <dbReference type="ChEBI" id="CHEBI:28938"/>
        <dbReference type="ChEBI" id="CHEBI:63416"/>
        <dbReference type="EC" id="3.5.99.2"/>
    </reaction>
</comment>
<dbReference type="GO" id="GO:0050334">
    <property type="term" value="F:thiaminase activity"/>
    <property type="evidence" value="ECO:0007669"/>
    <property type="project" value="UniProtKB-EC"/>
</dbReference>
<dbReference type="Proteomes" id="UP000761264">
    <property type="component" value="Unassembled WGS sequence"/>
</dbReference>
<evidence type="ECO:0000256" key="1">
    <source>
        <dbReference type="RuleBase" id="RU363093"/>
    </source>
</evidence>
<protein>
    <recommendedName>
        <fullName evidence="1">Aminopyrimidine aminohydrolase</fullName>
        <ecNumber evidence="1">3.5.99.2</ecNumber>
    </recommendedName>
</protein>
<dbReference type="NCBIfam" id="TIGR04306">
    <property type="entry name" value="salvage_TenA"/>
    <property type="match status" value="1"/>
</dbReference>
<dbReference type="CDD" id="cd19365">
    <property type="entry name" value="TenA_C-like"/>
    <property type="match status" value="1"/>
</dbReference>
<dbReference type="EC" id="3.5.99.2" evidence="1"/>
<comment type="function">
    <text evidence="1">Catalyzes an amino-pyrimidine hydrolysis reaction at the C5' of the pyrimidine moiety of thiamine compounds, a reaction that is part of a thiamine salvage pathway.</text>
</comment>
<dbReference type="InterPro" id="IPR004305">
    <property type="entry name" value="Thiaminase-2/PQQC"/>
</dbReference>
<accession>A0A967EV05</accession>
<dbReference type="InterPro" id="IPR050967">
    <property type="entry name" value="Thiamine_Salvage_TenA"/>
</dbReference>
<dbReference type="SUPFAM" id="SSF48613">
    <property type="entry name" value="Heme oxygenase-like"/>
    <property type="match status" value="1"/>
</dbReference>
<dbReference type="Gene3D" id="1.20.910.10">
    <property type="entry name" value="Heme oxygenase-like"/>
    <property type="match status" value="1"/>
</dbReference>
<dbReference type="Pfam" id="PF03070">
    <property type="entry name" value="TENA_THI-4"/>
    <property type="match status" value="1"/>
</dbReference>
<keyword evidence="1" id="KW-0378">Hydrolase</keyword>
<gene>
    <name evidence="3" type="primary">tenA</name>
    <name evidence="3" type="ORF">HBA54_04365</name>
</gene>
<dbReference type="PANTHER" id="PTHR43198">
    <property type="entry name" value="BIFUNCTIONAL TH2 PROTEIN"/>
    <property type="match status" value="1"/>
</dbReference>
<name>A0A967EV05_9PROT</name>
<organism evidence="3 4">
    <name type="scientific">Pelagibius litoralis</name>
    <dbReference type="NCBI Taxonomy" id="374515"/>
    <lineage>
        <taxon>Bacteria</taxon>
        <taxon>Pseudomonadati</taxon>
        <taxon>Pseudomonadota</taxon>
        <taxon>Alphaproteobacteria</taxon>
        <taxon>Rhodospirillales</taxon>
        <taxon>Rhodovibrionaceae</taxon>
        <taxon>Pelagibius</taxon>
    </lineage>
</organism>
<evidence type="ECO:0000313" key="3">
    <source>
        <dbReference type="EMBL" id="NIA67817.1"/>
    </source>
</evidence>
<dbReference type="AlphaFoldDB" id="A0A967EV05"/>
<dbReference type="EMBL" id="JAAQPH010000003">
    <property type="protein sequence ID" value="NIA67817.1"/>
    <property type="molecule type" value="Genomic_DNA"/>
</dbReference>
<evidence type="ECO:0000313" key="4">
    <source>
        <dbReference type="Proteomes" id="UP000761264"/>
    </source>
</evidence>
<dbReference type="InterPro" id="IPR027574">
    <property type="entry name" value="Thiaminase_II"/>
</dbReference>
<dbReference type="InterPro" id="IPR016084">
    <property type="entry name" value="Haem_Oase-like_multi-hlx"/>
</dbReference>
<comment type="caution">
    <text evidence="3">The sequence shown here is derived from an EMBL/GenBank/DDBJ whole genome shotgun (WGS) entry which is preliminary data.</text>
</comment>
<dbReference type="GO" id="GO:0009228">
    <property type="term" value="P:thiamine biosynthetic process"/>
    <property type="evidence" value="ECO:0007669"/>
    <property type="project" value="UniProtKB-KW"/>
</dbReference>
<comment type="pathway">
    <text evidence="1">Cofactor biosynthesis; thiamine diphosphate biosynthesis.</text>
</comment>
<evidence type="ECO:0000259" key="2">
    <source>
        <dbReference type="Pfam" id="PF03070"/>
    </source>
</evidence>
<dbReference type="GO" id="GO:0005829">
    <property type="term" value="C:cytosol"/>
    <property type="evidence" value="ECO:0007669"/>
    <property type="project" value="TreeGrafter"/>
</dbReference>
<keyword evidence="4" id="KW-1185">Reference proteome</keyword>
<comment type="similarity">
    <text evidence="1">Belongs to the TenA family.</text>
</comment>
<sequence>MTRFSETAWQSIAPLYGKIADLPFNRELAAGSLSPERFRFYILQDSLYLAAYARALSLAAARAPDGEAATIFTRSAQGAIEVEQALHGGILERFGVDRPTAEKTEASPTCFAYTNFLLAAAQKESFEVLAAAILPCFWIYWKIGCGISEAARPENPYAEWIATYSDPAFGAATQSVVDLCDRAALAAGSAERARMLTAFIQSSRYEWMFWDSAYRQEGWPV</sequence>
<comment type="catalytic activity">
    <reaction evidence="1">
        <text>thiamine + H2O = 5-(2-hydroxyethyl)-4-methylthiazole + 4-amino-5-hydroxymethyl-2-methylpyrimidine + H(+)</text>
        <dbReference type="Rhea" id="RHEA:17509"/>
        <dbReference type="ChEBI" id="CHEBI:15377"/>
        <dbReference type="ChEBI" id="CHEBI:15378"/>
        <dbReference type="ChEBI" id="CHEBI:16892"/>
        <dbReference type="ChEBI" id="CHEBI:17957"/>
        <dbReference type="ChEBI" id="CHEBI:18385"/>
        <dbReference type="EC" id="3.5.99.2"/>
    </reaction>
</comment>
<dbReference type="PANTHER" id="PTHR43198:SF2">
    <property type="entry name" value="SI:CH1073-67J19.1-RELATED"/>
    <property type="match status" value="1"/>
</dbReference>
<proteinExistence type="inferred from homology"/>